<name>A0ABR3L9J6_9TELE</name>
<dbReference type="Proteomes" id="UP001558613">
    <property type="component" value="Unassembled WGS sequence"/>
</dbReference>
<dbReference type="EMBL" id="JAYMGO010000023">
    <property type="protein sequence ID" value="KAL1249575.1"/>
    <property type="molecule type" value="Genomic_DNA"/>
</dbReference>
<proteinExistence type="predicted"/>
<protein>
    <submittedName>
        <fullName evidence="2">Uncharacterized protein</fullName>
    </submittedName>
</protein>
<feature type="compositionally biased region" description="Basic and acidic residues" evidence="1">
    <location>
        <begin position="34"/>
        <end position="43"/>
    </location>
</feature>
<accession>A0ABR3L9J6</accession>
<reference evidence="2 3" key="1">
    <citation type="submission" date="2023-09" db="EMBL/GenBank/DDBJ databases">
        <authorList>
            <person name="Wang M."/>
        </authorList>
    </citation>
    <scope>NUCLEOTIDE SEQUENCE [LARGE SCALE GENOMIC DNA]</scope>
    <source>
        <strain evidence="2">GT-2023</strain>
        <tissue evidence="2">Liver</tissue>
    </source>
</reference>
<evidence type="ECO:0000313" key="3">
    <source>
        <dbReference type="Proteomes" id="UP001558613"/>
    </source>
</evidence>
<sequence>MLNKIINSCHWREIQEREREREKSAPGASSQRRPQTEESWPAREFSKKKLLEVLEKSSCCWRALNLEQNLISYLHLHGCSSSSDGTCEDQSGLEKMKTFTSHLLLSFPQV</sequence>
<gene>
    <name evidence="2" type="ORF">QQF64_020580</name>
</gene>
<evidence type="ECO:0000256" key="1">
    <source>
        <dbReference type="SAM" id="MobiDB-lite"/>
    </source>
</evidence>
<keyword evidence="3" id="KW-1185">Reference proteome</keyword>
<feature type="region of interest" description="Disordered" evidence="1">
    <location>
        <begin position="16"/>
        <end position="43"/>
    </location>
</feature>
<evidence type="ECO:0000313" key="2">
    <source>
        <dbReference type="EMBL" id="KAL1249575.1"/>
    </source>
</evidence>
<comment type="caution">
    <text evidence="2">The sequence shown here is derived from an EMBL/GenBank/DDBJ whole genome shotgun (WGS) entry which is preliminary data.</text>
</comment>
<organism evidence="2 3">
    <name type="scientific">Cirrhinus molitorella</name>
    <name type="common">mud carp</name>
    <dbReference type="NCBI Taxonomy" id="172907"/>
    <lineage>
        <taxon>Eukaryota</taxon>
        <taxon>Metazoa</taxon>
        <taxon>Chordata</taxon>
        <taxon>Craniata</taxon>
        <taxon>Vertebrata</taxon>
        <taxon>Euteleostomi</taxon>
        <taxon>Actinopterygii</taxon>
        <taxon>Neopterygii</taxon>
        <taxon>Teleostei</taxon>
        <taxon>Ostariophysi</taxon>
        <taxon>Cypriniformes</taxon>
        <taxon>Cyprinidae</taxon>
        <taxon>Labeoninae</taxon>
        <taxon>Labeonini</taxon>
        <taxon>Cirrhinus</taxon>
    </lineage>
</organism>